<gene>
    <name evidence="1" type="ORF">DPCES_3542</name>
</gene>
<organism evidence="1">
    <name type="scientific">Desulfitobacterium hafniense</name>
    <name type="common">Desulfitobacterium frappieri</name>
    <dbReference type="NCBI Taxonomy" id="49338"/>
    <lineage>
        <taxon>Bacteria</taxon>
        <taxon>Bacillati</taxon>
        <taxon>Bacillota</taxon>
        <taxon>Clostridia</taxon>
        <taxon>Eubacteriales</taxon>
        <taxon>Desulfitobacteriaceae</taxon>
        <taxon>Desulfitobacterium</taxon>
    </lineage>
</organism>
<proteinExistence type="predicted"/>
<dbReference type="AlphaFoldDB" id="A0A098B3I7"/>
<dbReference type="RefSeq" id="WP_208926014.1">
    <property type="nucleotide sequence ID" value="NZ_LK996017.1"/>
</dbReference>
<reference evidence="1" key="1">
    <citation type="submission" date="2014-07" db="EMBL/GenBank/DDBJ databases">
        <authorList>
            <person name="Hornung V.Bastian."/>
        </authorList>
    </citation>
    <scope>NUCLEOTIDE SEQUENCE</scope>
    <source>
        <strain evidence="1">PCE-S</strain>
    </source>
</reference>
<sequence>MDFRAVRRLRNRAGARGLSCLLIVLLLLSLFPGSILAAPASMIITTTPDWALSDSLTESKVRADGFIIKLILTGNTWATGLGETPTQLVLAPTLKNGFTTGSDVDRLQALLDQATFVRDPVDGATLTITLPALASYNITQDQEITFAPPPGLLQDSANVPIAQSFTITADPQAALSGSLTEGVTQSDIVAGGKQLVITLYNCSWAADVATDFDQRRLLFGKIWPVGSPIYNTLISKPLPNDIIAVNGGVLTLTLPAVPGYSIAAPVDVTLGSLDQHLLVIAPSADLTNIINPKFTIATDNSIVAWKTVPAVTEAATVSTGIILSLVLSNNTWAGDITTDSAKKAVLLNGLTASTDSAAWDGAKTAPGTTFALSSTEVANDTLTITIPAAAQYSIAKDQIITVAVPSTVLTNNYPLSNTLTFTIKANPSVAISGALTSGATILDLVSGGKDIAATLYNTTWDPMVTIDQVKRESLIDGLFSHGSWTALLPAIKAGAHFTRNNDQTVTIVLPPLPEIADPSSPITLAPNISIIKDLTAAKGGVSFDNASASPTFSITPVSNQSAVLAGAVLTATESDIVTGGKDLVITLQNDLWAQDIATNSAKRNALIAGITAETEPAIWAAVGASATLVRNSDSVLTITLPAAPNYAIGSEQKISVVIPAGSTANSTGLIPVGSFTLKAVMLDLSGTAVASPLETKAVIAGGKTIIITLNNGTWASDILTPTKFANLKNGFSAGTAGTKIKDAITEKNVSIKGGTLTIKLPPIPDFTSNTPEEIKFSLNGAALAQLVNEKLSTAKVLAAAQSVRIGVAASLSGTGLNMTTAEVVNGGREIIVTLTNGEWDPTLLTSSSKLKALINGFAADSDSASWTLVKTALTKADPTKAFALEAANRLKITLPPVPGYAPTSEQKVTLTVPTTAQLKGASSVTAAEKLRITLPTAATTATLEELLEDGSFAALINATTLDKVFFKISPKHLKSVISKQTTIGNTKITSLDCYTHTVVAKVSVTINGTSYTSSTYTENGDTREFNIGFAIIESAEGDSDPVNTDAYIKLLDSGDSALQSDEVIKLNGNKTYTIAPKKALEGTYSLNKLIDEKTLLTDILKYYKPSEIEVFDI</sequence>
<evidence type="ECO:0000313" key="1">
    <source>
        <dbReference type="EMBL" id="CDX03428.1"/>
    </source>
</evidence>
<dbReference type="PATRIC" id="fig|49338.4.peg.3805"/>
<name>A0A098B3I7_DESHA</name>
<protein>
    <submittedName>
        <fullName evidence="1">Uncharacterized protein</fullName>
    </submittedName>
</protein>
<accession>A0A098B3I7</accession>
<dbReference type="EMBL" id="LK996017">
    <property type="protein sequence ID" value="CDX03428.1"/>
    <property type="molecule type" value="Genomic_DNA"/>
</dbReference>